<reference evidence="7" key="1">
    <citation type="journal article" date="2017" name="Genome Biol.">
        <title>Comparative genomics reveals high biological diversity and specific adaptations in the industrially and medically important fungal genus Aspergillus.</title>
        <authorList>
            <person name="de Vries R.P."/>
            <person name="Riley R."/>
            <person name="Wiebenga A."/>
            <person name="Aguilar-Osorio G."/>
            <person name="Amillis S."/>
            <person name="Uchima C.A."/>
            <person name="Anderluh G."/>
            <person name="Asadollahi M."/>
            <person name="Askin M."/>
            <person name="Barry K."/>
            <person name="Battaglia E."/>
            <person name="Bayram O."/>
            <person name="Benocci T."/>
            <person name="Braus-Stromeyer S.A."/>
            <person name="Caldana C."/>
            <person name="Canovas D."/>
            <person name="Cerqueira G.C."/>
            <person name="Chen F."/>
            <person name="Chen W."/>
            <person name="Choi C."/>
            <person name="Clum A."/>
            <person name="Dos Santos R.A."/>
            <person name="Damasio A.R."/>
            <person name="Diallinas G."/>
            <person name="Emri T."/>
            <person name="Fekete E."/>
            <person name="Flipphi M."/>
            <person name="Freyberg S."/>
            <person name="Gallo A."/>
            <person name="Gournas C."/>
            <person name="Habgood R."/>
            <person name="Hainaut M."/>
            <person name="Harispe M.L."/>
            <person name="Henrissat B."/>
            <person name="Hilden K.S."/>
            <person name="Hope R."/>
            <person name="Hossain A."/>
            <person name="Karabika E."/>
            <person name="Karaffa L."/>
            <person name="Karanyi Z."/>
            <person name="Krasevec N."/>
            <person name="Kuo A."/>
            <person name="Kusch H."/>
            <person name="LaButti K."/>
            <person name="Lagendijk E.L."/>
            <person name="Lapidus A."/>
            <person name="Levasseur A."/>
            <person name="Lindquist E."/>
            <person name="Lipzen A."/>
            <person name="Logrieco A.F."/>
            <person name="MacCabe A."/>
            <person name="Maekelae M.R."/>
            <person name="Malavazi I."/>
            <person name="Melin P."/>
            <person name="Meyer V."/>
            <person name="Mielnichuk N."/>
            <person name="Miskei M."/>
            <person name="Molnar A.P."/>
            <person name="Mule G."/>
            <person name="Ngan C.Y."/>
            <person name="Orejas M."/>
            <person name="Orosz E."/>
            <person name="Ouedraogo J.P."/>
            <person name="Overkamp K.M."/>
            <person name="Park H.-S."/>
            <person name="Perrone G."/>
            <person name="Piumi F."/>
            <person name="Punt P.J."/>
            <person name="Ram A.F."/>
            <person name="Ramon A."/>
            <person name="Rauscher S."/>
            <person name="Record E."/>
            <person name="Riano-Pachon D.M."/>
            <person name="Robert V."/>
            <person name="Roehrig J."/>
            <person name="Ruller R."/>
            <person name="Salamov A."/>
            <person name="Salih N.S."/>
            <person name="Samson R.A."/>
            <person name="Sandor E."/>
            <person name="Sanguinetti M."/>
            <person name="Schuetze T."/>
            <person name="Sepcic K."/>
            <person name="Shelest E."/>
            <person name="Sherlock G."/>
            <person name="Sophianopoulou V."/>
            <person name="Squina F.M."/>
            <person name="Sun H."/>
            <person name="Susca A."/>
            <person name="Todd R.B."/>
            <person name="Tsang A."/>
            <person name="Unkles S.E."/>
            <person name="van de Wiele N."/>
            <person name="van Rossen-Uffink D."/>
            <person name="Oliveira J.V."/>
            <person name="Vesth T.C."/>
            <person name="Visser J."/>
            <person name="Yu J.-H."/>
            <person name="Zhou M."/>
            <person name="Andersen M.R."/>
            <person name="Archer D.B."/>
            <person name="Baker S.E."/>
            <person name="Benoit I."/>
            <person name="Brakhage A.A."/>
            <person name="Braus G.H."/>
            <person name="Fischer R."/>
            <person name="Frisvad J.C."/>
            <person name="Goldman G.H."/>
            <person name="Houbraken J."/>
            <person name="Oakley B."/>
            <person name="Pocsi I."/>
            <person name="Scazzocchio C."/>
            <person name="Seiboth B."/>
            <person name="vanKuyk P.A."/>
            <person name="Wortman J."/>
            <person name="Dyer P.S."/>
            <person name="Grigoriev I.V."/>
        </authorList>
    </citation>
    <scope>NUCLEOTIDE SEQUENCE [LARGE SCALE GENOMIC DNA]</scope>
    <source>
        <strain evidence="7">ATCC 16872 / CBS 172.66 / WB 5094</strain>
    </source>
</reference>
<evidence type="ECO:0000313" key="6">
    <source>
        <dbReference type="EMBL" id="OJJ96016.1"/>
    </source>
</evidence>
<sequence>MPEPDRATRLMNTASNVPSSPSKPQGFKKKAAKRSRPQKPWSMYPALHEQVQALLDDEGLHFIFHTNDEDVGVVRHYDTRAMGRFVCRNAFCQTGGWSSKIIAITVRLYSPREYNARVYHQHCRDCGSISRPVLDESSYTERITYRLKKWSGIRQSKPEYFQGHSRRPHSRDLCEGCKAGHCIEGAQRQDDDDVDDLCASMAEIL</sequence>
<evidence type="ECO:0000256" key="1">
    <source>
        <dbReference type="ARBA" id="ARBA00022723"/>
    </source>
</evidence>
<organism evidence="6 7">
    <name type="scientific">Aspergillus aculeatus (strain ATCC 16872 / CBS 172.66 / WB 5094)</name>
    <dbReference type="NCBI Taxonomy" id="690307"/>
    <lineage>
        <taxon>Eukaryota</taxon>
        <taxon>Fungi</taxon>
        <taxon>Dikarya</taxon>
        <taxon>Ascomycota</taxon>
        <taxon>Pezizomycotina</taxon>
        <taxon>Eurotiomycetes</taxon>
        <taxon>Eurotiomycetidae</taxon>
        <taxon>Eurotiales</taxon>
        <taxon>Aspergillaceae</taxon>
        <taxon>Aspergillus</taxon>
        <taxon>Aspergillus subgen. Circumdati</taxon>
    </lineage>
</organism>
<dbReference type="RefSeq" id="XP_020052356.1">
    <property type="nucleotide sequence ID" value="XM_020205934.1"/>
</dbReference>
<name>A0A1L9WIQ0_ASPA1</name>
<gene>
    <name evidence="6" type="ORF">ASPACDRAFT_81696</name>
</gene>
<evidence type="ECO:0000256" key="4">
    <source>
        <dbReference type="SAM" id="MobiDB-lite"/>
    </source>
</evidence>
<dbReference type="VEuPathDB" id="FungiDB:ASPACDRAFT_81696"/>
<dbReference type="GeneID" id="30979748"/>
<accession>A0A1L9WIQ0</accession>
<evidence type="ECO:0000313" key="7">
    <source>
        <dbReference type="Proteomes" id="UP000184546"/>
    </source>
</evidence>
<dbReference type="OMA" id="FHTNDED"/>
<proteinExistence type="predicted"/>
<protein>
    <recommendedName>
        <fullName evidence="5">3CxxC-type domain-containing protein</fullName>
    </recommendedName>
</protein>
<dbReference type="GO" id="GO:0008270">
    <property type="term" value="F:zinc ion binding"/>
    <property type="evidence" value="ECO:0007669"/>
    <property type="project" value="UniProtKB-KW"/>
</dbReference>
<feature type="compositionally biased region" description="Basic residues" evidence="4">
    <location>
        <begin position="26"/>
        <end position="37"/>
    </location>
</feature>
<evidence type="ECO:0000256" key="3">
    <source>
        <dbReference type="ARBA" id="ARBA00022833"/>
    </source>
</evidence>
<dbReference type="AlphaFoldDB" id="A0A1L9WIQ0"/>
<dbReference type="Pfam" id="PF13695">
    <property type="entry name" value="Zn_ribbon_3CxxC"/>
    <property type="match status" value="1"/>
</dbReference>
<dbReference type="OrthoDB" id="8121437at2759"/>
<feature type="compositionally biased region" description="Polar residues" evidence="4">
    <location>
        <begin position="10"/>
        <end position="23"/>
    </location>
</feature>
<dbReference type="EMBL" id="KV878987">
    <property type="protein sequence ID" value="OJJ96016.1"/>
    <property type="molecule type" value="Genomic_DNA"/>
</dbReference>
<keyword evidence="7" id="KW-1185">Reference proteome</keyword>
<dbReference type="Proteomes" id="UP000184546">
    <property type="component" value="Unassembled WGS sequence"/>
</dbReference>
<evidence type="ECO:0000259" key="5">
    <source>
        <dbReference type="SMART" id="SM01328"/>
    </source>
</evidence>
<keyword evidence="2" id="KW-0863">Zinc-finger</keyword>
<dbReference type="SMART" id="SM01328">
    <property type="entry name" value="zf-3CxxC"/>
    <property type="match status" value="1"/>
</dbReference>
<dbReference type="STRING" id="690307.A0A1L9WIQ0"/>
<evidence type="ECO:0000256" key="2">
    <source>
        <dbReference type="ARBA" id="ARBA00022771"/>
    </source>
</evidence>
<feature type="domain" description="3CxxC-type" evidence="5">
    <location>
        <begin position="80"/>
        <end position="180"/>
    </location>
</feature>
<keyword evidence="1" id="KW-0479">Metal-binding</keyword>
<keyword evidence="3" id="KW-0862">Zinc</keyword>
<feature type="region of interest" description="Disordered" evidence="4">
    <location>
        <begin position="1"/>
        <end position="40"/>
    </location>
</feature>
<dbReference type="InterPro" id="IPR027377">
    <property type="entry name" value="ZAR1/RTP1-5-like_Znf-3CxxC"/>
</dbReference>